<reference evidence="6" key="1">
    <citation type="journal article" date="2020" name="Fungal Divers.">
        <title>Resolving the Mortierellaceae phylogeny through synthesis of multi-gene phylogenetics and phylogenomics.</title>
        <authorList>
            <person name="Vandepol N."/>
            <person name="Liber J."/>
            <person name="Desiro A."/>
            <person name="Na H."/>
            <person name="Kennedy M."/>
            <person name="Barry K."/>
            <person name="Grigoriev I.V."/>
            <person name="Miller A.N."/>
            <person name="O'Donnell K."/>
            <person name="Stajich J.E."/>
            <person name="Bonito G."/>
        </authorList>
    </citation>
    <scope>NUCLEOTIDE SEQUENCE</scope>
    <source>
        <strain evidence="6">NVP60</strain>
    </source>
</reference>
<dbReference type="GO" id="GO:0005789">
    <property type="term" value="C:endoplasmic reticulum membrane"/>
    <property type="evidence" value="ECO:0007669"/>
    <property type="project" value="InterPro"/>
</dbReference>
<evidence type="ECO:0000256" key="5">
    <source>
        <dbReference type="ARBA" id="ARBA00023136"/>
    </source>
</evidence>
<evidence type="ECO:0000256" key="4">
    <source>
        <dbReference type="ARBA" id="ARBA00022989"/>
    </source>
</evidence>
<accession>A0A9P6R7Y3</accession>
<dbReference type="GO" id="GO:0045048">
    <property type="term" value="P:protein insertion into ER membrane"/>
    <property type="evidence" value="ECO:0007669"/>
    <property type="project" value="InterPro"/>
</dbReference>
<evidence type="ECO:0008006" key="8">
    <source>
        <dbReference type="Google" id="ProtNLM"/>
    </source>
</evidence>
<dbReference type="EMBL" id="JAAAIN010000656">
    <property type="protein sequence ID" value="KAG0311977.1"/>
    <property type="molecule type" value="Genomic_DNA"/>
</dbReference>
<dbReference type="OrthoDB" id="284718at2759"/>
<comment type="similarity">
    <text evidence="2">Belongs to the Asterix family.</text>
</comment>
<evidence type="ECO:0000313" key="7">
    <source>
        <dbReference type="Proteomes" id="UP000823405"/>
    </source>
</evidence>
<keyword evidence="3" id="KW-0812">Transmembrane</keyword>
<dbReference type="PANTHER" id="PTHR13193:SF0">
    <property type="entry name" value="PAT COMPLEX SUBUNIT ASTERIX"/>
    <property type="match status" value="1"/>
</dbReference>
<proteinExistence type="inferred from homology"/>
<dbReference type="Proteomes" id="UP000823405">
    <property type="component" value="Unassembled WGS sequence"/>
</dbReference>
<sequence>MAPPPAADPRSPDSIVEYKPEVKRVEDDDPDVAGFVALVCSIVGLMIRNRTSLWVGTVFAVESFLNQRASDGGLLGSPAATILFSTLSLVMNYLPEIVAAYSGVKI</sequence>
<evidence type="ECO:0000256" key="1">
    <source>
        <dbReference type="ARBA" id="ARBA00004370"/>
    </source>
</evidence>
<keyword evidence="4" id="KW-1133">Transmembrane helix</keyword>
<protein>
    <recommendedName>
        <fullName evidence="8">Protein Asterix</fullName>
    </recommendedName>
</protein>
<dbReference type="Pfam" id="PF03669">
    <property type="entry name" value="ASTER"/>
    <property type="match status" value="1"/>
</dbReference>
<keyword evidence="5" id="KW-0472">Membrane</keyword>
<gene>
    <name evidence="6" type="ORF">BGZ97_011515</name>
</gene>
<organism evidence="6 7">
    <name type="scientific">Linnemannia gamsii</name>
    <dbReference type="NCBI Taxonomy" id="64522"/>
    <lineage>
        <taxon>Eukaryota</taxon>
        <taxon>Fungi</taxon>
        <taxon>Fungi incertae sedis</taxon>
        <taxon>Mucoromycota</taxon>
        <taxon>Mortierellomycotina</taxon>
        <taxon>Mortierellomycetes</taxon>
        <taxon>Mortierellales</taxon>
        <taxon>Mortierellaceae</taxon>
        <taxon>Linnemannia</taxon>
    </lineage>
</organism>
<name>A0A9P6R7Y3_9FUNG</name>
<evidence type="ECO:0000256" key="3">
    <source>
        <dbReference type="ARBA" id="ARBA00022692"/>
    </source>
</evidence>
<dbReference type="AlphaFoldDB" id="A0A9P6R7Y3"/>
<comment type="caution">
    <text evidence="6">The sequence shown here is derived from an EMBL/GenBank/DDBJ whole genome shotgun (WGS) entry which is preliminary data.</text>
</comment>
<dbReference type="PANTHER" id="PTHR13193">
    <property type="entry name" value="CGI-140"/>
    <property type="match status" value="1"/>
</dbReference>
<dbReference type="GO" id="GO:0044183">
    <property type="term" value="F:protein folding chaperone"/>
    <property type="evidence" value="ECO:0007669"/>
    <property type="project" value="InterPro"/>
</dbReference>
<evidence type="ECO:0000313" key="6">
    <source>
        <dbReference type="EMBL" id="KAG0311977.1"/>
    </source>
</evidence>
<comment type="subcellular location">
    <subcellularLocation>
        <location evidence="1">Membrane</location>
    </subcellularLocation>
</comment>
<keyword evidence="7" id="KW-1185">Reference proteome</keyword>
<dbReference type="InterPro" id="IPR005351">
    <property type="entry name" value="ASTER"/>
</dbReference>
<evidence type="ECO:0000256" key="2">
    <source>
        <dbReference type="ARBA" id="ARBA00009066"/>
    </source>
</evidence>